<evidence type="ECO:0000313" key="2">
    <source>
        <dbReference type="EMBL" id="KJF38720.1"/>
    </source>
</evidence>
<keyword evidence="1" id="KW-0812">Transmembrane</keyword>
<evidence type="ECO:0000313" key="3">
    <source>
        <dbReference type="Proteomes" id="UP000032483"/>
    </source>
</evidence>
<protein>
    <submittedName>
        <fullName evidence="2">Uncharacterized protein</fullName>
    </submittedName>
</protein>
<reference evidence="2" key="1">
    <citation type="submission" date="2015-02" db="EMBL/GenBank/DDBJ databases">
        <title>A novel member of the family Ruminococcaceae isolated from human feces.</title>
        <authorList>
            <person name="Shkoporov A.N."/>
            <person name="Chaplin A.V."/>
            <person name="Motuzova O.V."/>
            <person name="Kafarskaia L.I."/>
            <person name="Khokhlova E.V."/>
            <person name="Efimov B.A."/>
        </authorList>
    </citation>
    <scope>NUCLEOTIDE SEQUENCE [LARGE SCALE GENOMIC DNA]</scope>
    <source>
        <strain evidence="2">585-1</strain>
    </source>
</reference>
<keyword evidence="1" id="KW-1133">Transmembrane helix</keyword>
<sequence length="84" mass="9824">MQCFCKQGIPFLIRLFRSVFLFPFSKKMKIIRQHLVAMIFSFLILLFRCRLTNTRADTGLLSAVIVKTKIFSKFDSSFPQPDTE</sequence>
<dbReference type="AlphaFoldDB" id="A0A0D8IVK9"/>
<feature type="transmembrane region" description="Helical" evidence="1">
    <location>
        <begin position="30"/>
        <end position="47"/>
    </location>
</feature>
<accession>A0A0D8IVK9</accession>
<name>A0A0D8IVK9_9FIRM</name>
<keyword evidence="3" id="KW-1185">Reference proteome</keyword>
<organism evidence="2 3">
    <name type="scientific">Ruthenibacterium lactatiformans</name>
    <dbReference type="NCBI Taxonomy" id="1550024"/>
    <lineage>
        <taxon>Bacteria</taxon>
        <taxon>Bacillati</taxon>
        <taxon>Bacillota</taxon>
        <taxon>Clostridia</taxon>
        <taxon>Eubacteriales</taxon>
        <taxon>Oscillospiraceae</taxon>
        <taxon>Ruthenibacterium</taxon>
    </lineage>
</organism>
<comment type="caution">
    <text evidence="2">The sequence shown here is derived from an EMBL/GenBank/DDBJ whole genome shotgun (WGS) entry which is preliminary data.</text>
</comment>
<dbReference type="EMBL" id="JXXK01000032">
    <property type="protein sequence ID" value="KJF38720.1"/>
    <property type="molecule type" value="Genomic_DNA"/>
</dbReference>
<evidence type="ECO:0000256" key="1">
    <source>
        <dbReference type="SAM" id="Phobius"/>
    </source>
</evidence>
<dbReference type="Proteomes" id="UP000032483">
    <property type="component" value="Unassembled WGS sequence"/>
</dbReference>
<gene>
    <name evidence="2" type="ORF">TQ39_16235</name>
</gene>
<keyword evidence="1" id="KW-0472">Membrane</keyword>
<proteinExistence type="predicted"/>